<gene>
    <name evidence="1" type="primary">RvY_01116-1</name>
    <name evidence="1" type="synonym">RvY_01116.1</name>
    <name evidence="1" type="ORF">RvY_01116</name>
</gene>
<keyword evidence="2" id="KW-1185">Reference proteome</keyword>
<dbReference type="GO" id="GO:0045944">
    <property type="term" value="P:positive regulation of transcription by RNA polymerase II"/>
    <property type="evidence" value="ECO:0007669"/>
    <property type="project" value="InterPro"/>
</dbReference>
<dbReference type="GO" id="GO:0000976">
    <property type="term" value="F:transcription cis-regulatory region binding"/>
    <property type="evidence" value="ECO:0007669"/>
    <property type="project" value="InterPro"/>
</dbReference>
<comment type="caution">
    <text evidence="1">The sequence shown here is derived from an EMBL/GenBank/DDBJ whole genome shotgun (WGS) entry which is preliminary data.</text>
</comment>
<organism evidence="1 2">
    <name type="scientific">Ramazzottius varieornatus</name>
    <name type="common">Water bear</name>
    <name type="synonym">Tardigrade</name>
    <dbReference type="NCBI Taxonomy" id="947166"/>
    <lineage>
        <taxon>Eukaryota</taxon>
        <taxon>Metazoa</taxon>
        <taxon>Ecdysozoa</taxon>
        <taxon>Tardigrada</taxon>
        <taxon>Eutardigrada</taxon>
        <taxon>Parachela</taxon>
        <taxon>Hypsibioidea</taxon>
        <taxon>Ramazzottiidae</taxon>
        <taxon>Ramazzottius</taxon>
    </lineage>
</organism>
<dbReference type="EMBL" id="BDGG01000001">
    <property type="protein sequence ID" value="GAU88408.1"/>
    <property type="molecule type" value="Genomic_DNA"/>
</dbReference>
<name>A0A1D1UQH1_RAMVA</name>
<reference evidence="1 2" key="1">
    <citation type="journal article" date="2016" name="Nat. Commun.">
        <title>Extremotolerant tardigrade genome and improved radiotolerance of human cultured cells by tardigrade-unique protein.</title>
        <authorList>
            <person name="Hashimoto T."/>
            <person name="Horikawa D.D."/>
            <person name="Saito Y."/>
            <person name="Kuwahara H."/>
            <person name="Kozuka-Hata H."/>
            <person name="Shin-I T."/>
            <person name="Minakuchi Y."/>
            <person name="Ohishi K."/>
            <person name="Motoyama A."/>
            <person name="Aizu T."/>
            <person name="Enomoto A."/>
            <person name="Kondo K."/>
            <person name="Tanaka S."/>
            <person name="Hara Y."/>
            <person name="Koshikawa S."/>
            <person name="Sagara H."/>
            <person name="Miura T."/>
            <person name="Yokobori S."/>
            <person name="Miyagawa K."/>
            <person name="Suzuki Y."/>
            <person name="Kubo T."/>
            <person name="Oyama M."/>
            <person name="Kohara Y."/>
            <person name="Fujiyama A."/>
            <person name="Arakawa K."/>
            <person name="Katayama T."/>
            <person name="Toyoda A."/>
            <person name="Kunieda T."/>
        </authorList>
    </citation>
    <scope>NUCLEOTIDE SEQUENCE [LARGE SCALE GENOMIC DNA]</scope>
    <source>
        <strain evidence="1 2">YOKOZUNA-1</strain>
    </source>
</reference>
<evidence type="ECO:0008006" key="3">
    <source>
        <dbReference type="Google" id="ProtNLM"/>
    </source>
</evidence>
<evidence type="ECO:0000313" key="2">
    <source>
        <dbReference type="Proteomes" id="UP000186922"/>
    </source>
</evidence>
<dbReference type="OrthoDB" id="6354171at2759"/>
<dbReference type="InterPro" id="IPR055303">
    <property type="entry name" value="ATMIN"/>
</dbReference>
<dbReference type="GO" id="GO:0005634">
    <property type="term" value="C:nucleus"/>
    <property type="evidence" value="ECO:0007669"/>
    <property type="project" value="TreeGrafter"/>
</dbReference>
<dbReference type="STRING" id="947166.A0A1D1UQH1"/>
<sequence>MEAPRIAPAIPLIAQVPIYLDLIPSADEILFFNKSTICSTCNTKLSDYASGKIHEFIVHDTSGTLAYDDRTSDHIDLKLSKLEPRYFCPISGCRYELPAVKPDVDSKLRCFASLRYLKEHYLRLHSDPSKLQCSTCKLKCRTENELAIHKNISCGPSSCVCGKSIRSRSGYLKHMKNCEKALTLKKKEGLSRSRSSSTIFLVNKLNSHPSLSLRKVLPKAKESTSERTHRTASTLQLNSCVQTTETAFLPLRPSGVSRSAQCVPLNFQDFSKSTECSQTIEINSTVRDSSCQTLGVLKKTSVPLGIDTFTQTELLDENEGLSSRDARVLLDFLEYGPSVSAMETQTIESELAPFLLPSTSIETQTFACETDYFTMPSGGSLPLSPAMSMESLSTQTSALLDELIDEMVQVDMQTQTLDGSENCAVWEFTDADTQTCGQRYSMFE</sequence>
<dbReference type="GO" id="GO:0000981">
    <property type="term" value="F:DNA-binding transcription factor activity, RNA polymerase II-specific"/>
    <property type="evidence" value="ECO:0007669"/>
    <property type="project" value="TreeGrafter"/>
</dbReference>
<accession>A0A1D1UQH1</accession>
<evidence type="ECO:0000313" key="1">
    <source>
        <dbReference type="EMBL" id="GAU88408.1"/>
    </source>
</evidence>
<protein>
    <recommendedName>
        <fullName evidence="3">C2H2-type domain-containing protein</fullName>
    </recommendedName>
</protein>
<proteinExistence type="predicted"/>
<dbReference type="AlphaFoldDB" id="A0A1D1UQH1"/>
<dbReference type="PANTHER" id="PTHR46664">
    <property type="entry name" value="ATM INTERACTOR"/>
    <property type="match status" value="1"/>
</dbReference>
<dbReference type="Proteomes" id="UP000186922">
    <property type="component" value="Unassembled WGS sequence"/>
</dbReference>
<dbReference type="PANTHER" id="PTHR46664:SF1">
    <property type="entry name" value="ATM INTERACTOR"/>
    <property type="match status" value="1"/>
</dbReference>